<comment type="caution">
    <text evidence="1">The sequence shown here is derived from an EMBL/GenBank/DDBJ whole genome shotgun (WGS) entry which is preliminary data.</text>
</comment>
<dbReference type="Proteomes" id="UP000535491">
    <property type="component" value="Unassembled WGS sequence"/>
</dbReference>
<gene>
    <name evidence="1" type="ORF">H1191_12525</name>
</gene>
<keyword evidence="2" id="KW-1185">Reference proteome</keyword>
<organism evidence="1 2">
    <name type="scientific">Paenactinomyces guangxiensis</name>
    <dbReference type="NCBI Taxonomy" id="1490290"/>
    <lineage>
        <taxon>Bacteria</taxon>
        <taxon>Bacillati</taxon>
        <taxon>Bacillota</taxon>
        <taxon>Bacilli</taxon>
        <taxon>Bacillales</taxon>
        <taxon>Thermoactinomycetaceae</taxon>
        <taxon>Paenactinomyces</taxon>
    </lineage>
</organism>
<evidence type="ECO:0000313" key="1">
    <source>
        <dbReference type="EMBL" id="MBA4495133.1"/>
    </source>
</evidence>
<evidence type="ECO:0000313" key="2">
    <source>
        <dbReference type="Proteomes" id="UP000535491"/>
    </source>
</evidence>
<reference evidence="1 2" key="1">
    <citation type="submission" date="2020-07" db="EMBL/GenBank/DDBJ databases">
        <authorList>
            <person name="Feng H."/>
        </authorList>
    </citation>
    <scope>NUCLEOTIDE SEQUENCE [LARGE SCALE GENOMIC DNA]</scope>
    <source>
        <strain evidence="2">s-10</strain>
    </source>
</reference>
<dbReference type="RefSeq" id="WP_181752375.1">
    <property type="nucleotide sequence ID" value="NZ_JACEIQ010000012.1"/>
</dbReference>
<name>A0A7W1WSF2_9BACL</name>
<protein>
    <submittedName>
        <fullName evidence="1">Uncharacterized protein</fullName>
    </submittedName>
</protein>
<dbReference type="AlphaFoldDB" id="A0A7W1WSF2"/>
<sequence length="77" mass="8605">MATNKEDKEMSEVKKIVLDYLAYVLHTAKIAPSSNVSEIVRELKKKGYIDESDLKKAASMDIVLLLPIAFIVKCFCG</sequence>
<accession>A0A7W1WSF2</accession>
<proteinExistence type="predicted"/>
<dbReference type="EMBL" id="JACEIQ010000012">
    <property type="protein sequence ID" value="MBA4495133.1"/>
    <property type="molecule type" value="Genomic_DNA"/>
</dbReference>